<proteinExistence type="predicted"/>
<evidence type="ECO:0000313" key="3">
    <source>
        <dbReference type="EMBL" id="KAF2585859.1"/>
    </source>
</evidence>
<evidence type="ECO:0000259" key="2">
    <source>
        <dbReference type="PROSITE" id="PS50090"/>
    </source>
</evidence>
<evidence type="ECO:0000256" key="1">
    <source>
        <dbReference type="SAM" id="MobiDB-lite"/>
    </source>
</evidence>
<dbReference type="EMBL" id="QGKY02000246">
    <property type="protein sequence ID" value="KAF2585859.1"/>
    <property type="molecule type" value="Genomic_DNA"/>
</dbReference>
<dbReference type="PANTHER" id="PTHR45023:SF4">
    <property type="entry name" value="GLYCINE-RICH PROTEIN-RELATED"/>
    <property type="match status" value="1"/>
</dbReference>
<accession>A0A8S9JVQ5</accession>
<dbReference type="PROSITE" id="PS50090">
    <property type="entry name" value="MYB_LIKE"/>
    <property type="match status" value="1"/>
</dbReference>
<dbReference type="PANTHER" id="PTHR45023">
    <property type="match status" value="1"/>
</dbReference>
<protein>
    <recommendedName>
        <fullName evidence="2">Myb-like domain-containing protein</fullName>
    </recommendedName>
</protein>
<organism evidence="3">
    <name type="scientific">Brassica cretica</name>
    <name type="common">Mustard</name>
    <dbReference type="NCBI Taxonomy" id="69181"/>
    <lineage>
        <taxon>Eukaryota</taxon>
        <taxon>Viridiplantae</taxon>
        <taxon>Streptophyta</taxon>
        <taxon>Embryophyta</taxon>
        <taxon>Tracheophyta</taxon>
        <taxon>Spermatophyta</taxon>
        <taxon>Magnoliopsida</taxon>
        <taxon>eudicotyledons</taxon>
        <taxon>Gunneridae</taxon>
        <taxon>Pentapetalae</taxon>
        <taxon>rosids</taxon>
        <taxon>malvids</taxon>
        <taxon>Brassicales</taxon>
        <taxon>Brassicaceae</taxon>
        <taxon>Brassiceae</taxon>
        <taxon>Brassica</taxon>
    </lineage>
</organism>
<sequence>MLDPSLQFINRVTLFQLSHLSSFLYLFPLSYFCSFHPPDMDSYPFSFHSKFVELLSQQTLSFGNNEDSVELSSSRVPFQSSLGTDASNYGGDTAAERKGRHKWTPTDDVVLINSWLNTSKDPVVGNEQKSSGFWKRIAAYFAASPLVAGCEEREPSHCKQRWHRINDLVSKFCGSYEAGTREKTSGQNETDVLKLAHQIFYNNYKQRFTLGHAWKELCHDQKWCGLATAKTEGSSKKRKCEDGADSSSSQATCSKRPPGVKAAKMSAKKPVVHGLWSLNQKKEFTGVKQKTEVTGVKQKTKVHGSLESKSKERVHGCKAKDRGHGCKAKDRGLWSLVMCHWSLVTCLWSLVITLSLESSRVFGVLSLYSVRAKDRGHGALEFSVVFV</sequence>
<dbReference type="InterPro" id="IPR001005">
    <property type="entry name" value="SANT/Myb"/>
</dbReference>
<name>A0A8S9JVQ5_BRACR</name>
<gene>
    <name evidence="3" type="ORF">F2Q70_00035767</name>
</gene>
<comment type="caution">
    <text evidence="3">The sequence shown here is derived from an EMBL/GenBank/DDBJ whole genome shotgun (WGS) entry which is preliminary data.</text>
</comment>
<feature type="region of interest" description="Disordered" evidence="1">
    <location>
        <begin position="235"/>
        <end position="265"/>
    </location>
</feature>
<dbReference type="AlphaFoldDB" id="A0A8S9JVQ5"/>
<reference evidence="3" key="1">
    <citation type="submission" date="2019-12" db="EMBL/GenBank/DDBJ databases">
        <title>Genome sequencing and annotation of Brassica cretica.</title>
        <authorList>
            <person name="Studholme D.J."/>
            <person name="Sarris P.F."/>
        </authorList>
    </citation>
    <scope>NUCLEOTIDE SEQUENCE</scope>
    <source>
        <strain evidence="3">PFS-102/07</strain>
        <tissue evidence="3">Leaf</tissue>
    </source>
</reference>
<feature type="domain" description="Myb-like" evidence="2">
    <location>
        <begin position="95"/>
        <end position="166"/>
    </location>
</feature>